<keyword evidence="3" id="KW-1185">Reference proteome</keyword>
<evidence type="ECO:0000313" key="2">
    <source>
        <dbReference type="EMBL" id="ETO05310.1"/>
    </source>
</evidence>
<evidence type="ECO:0000313" key="3">
    <source>
        <dbReference type="Proteomes" id="UP000023152"/>
    </source>
</evidence>
<name>X6LX50_RETFI</name>
<feature type="compositionally biased region" description="Polar residues" evidence="1">
    <location>
        <begin position="86"/>
        <end position="98"/>
    </location>
</feature>
<dbReference type="EMBL" id="ASPP01028278">
    <property type="protein sequence ID" value="ETO05310.1"/>
    <property type="molecule type" value="Genomic_DNA"/>
</dbReference>
<reference evidence="2 3" key="1">
    <citation type="journal article" date="2013" name="Curr. Biol.">
        <title>The Genome of the Foraminiferan Reticulomyxa filosa.</title>
        <authorList>
            <person name="Glockner G."/>
            <person name="Hulsmann N."/>
            <person name="Schleicher M."/>
            <person name="Noegel A.A."/>
            <person name="Eichinger L."/>
            <person name="Gallinger C."/>
            <person name="Pawlowski J."/>
            <person name="Sierra R."/>
            <person name="Euteneuer U."/>
            <person name="Pillet L."/>
            <person name="Moustafa A."/>
            <person name="Platzer M."/>
            <person name="Groth M."/>
            <person name="Szafranski K."/>
            <person name="Schliwa M."/>
        </authorList>
    </citation>
    <scope>NUCLEOTIDE SEQUENCE [LARGE SCALE GENOMIC DNA]</scope>
</reference>
<dbReference type="Proteomes" id="UP000023152">
    <property type="component" value="Unassembled WGS sequence"/>
</dbReference>
<accession>X6LX50</accession>
<evidence type="ECO:0000256" key="1">
    <source>
        <dbReference type="SAM" id="MobiDB-lite"/>
    </source>
</evidence>
<comment type="caution">
    <text evidence="2">The sequence shown here is derived from an EMBL/GenBank/DDBJ whole genome shotgun (WGS) entry which is preliminary data.</text>
</comment>
<organism evidence="2 3">
    <name type="scientific">Reticulomyxa filosa</name>
    <dbReference type="NCBI Taxonomy" id="46433"/>
    <lineage>
        <taxon>Eukaryota</taxon>
        <taxon>Sar</taxon>
        <taxon>Rhizaria</taxon>
        <taxon>Retaria</taxon>
        <taxon>Foraminifera</taxon>
        <taxon>Monothalamids</taxon>
        <taxon>Reticulomyxidae</taxon>
        <taxon>Reticulomyxa</taxon>
    </lineage>
</organism>
<feature type="compositionally biased region" description="Basic residues" evidence="1">
    <location>
        <begin position="122"/>
        <end position="131"/>
    </location>
</feature>
<protein>
    <submittedName>
        <fullName evidence="2">Uncharacterized protein</fullName>
    </submittedName>
</protein>
<feature type="compositionally biased region" description="Basic and acidic residues" evidence="1">
    <location>
        <begin position="73"/>
        <end position="85"/>
    </location>
</feature>
<feature type="region of interest" description="Disordered" evidence="1">
    <location>
        <begin position="68"/>
        <end position="134"/>
    </location>
</feature>
<proteinExistence type="predicted"/>
<gene>
    <name evidence="2" type="ORF">RFI_32086</name>
</gene>
<sequence>MDVTFDTPEANVEKGGSFRSALEFASCVGAKNYSQGGVLPHERFFSKQNMDDIKFVLEKFQTAVDAIQSGNNESKENNKLNKNEHLTSNGDETTFTSKLNDDTNKDRRKKNITSELPSQDRSRRRPKKRTGSSKSFVKSWEKIFSILEQVFKRGDDVGKNGLRNDWSPDPKTPPLLLLCSNFDNDRITISTLEGKEVLFPMHNQAAEVAQDIQLCIHILDNKILPDLKKAMSNQTDNVKLLTEAKEMLVDTIKEWAAQIAVVIQSSNQENALNNANTLNAQLDIVKQILTDLNRDTKSGTKSVFGGVGSKILKPLDEYTVLVEHHDQTGVLNQAVNAALGGKAANNIKIATWSEIIDILRK</sequence>
<dbReference type="AlphaFoldDB" id="X6LX50"/>